<name>A0A210PP51_MIZYE</name>
<proteinExistence type="predicted"/>
<dbReference type="EMBL" id="NEDP02005569">
    <property type="protein sequence ID" value="OWF38275.1"/>
    <property type="molecule type" value="Genomic_DNA"/>
</dbReference>
<accession>A0A210PP51</accession>
<feature type="region of interest" description="Disordered" evidence="2">
    <location>
        <begin position="218"/>
        <end position="242"/>
    </location>
</feature>
<dbReference type="Proteomes" id="UP000242188">
    <property type="component" value="Unassembled WGS sequence"/>
</dbReference>
<dbReference type="STRING" id="6573.A0A210PP51"/>
<gene>
    <name evidence="3" type="ORF">KP79_PYT17201</name>
</gene>
<comment type="caution">
    <text evidence="3">The sequence shown here is derived from an EMBL/GenBank/DDBJ whole genome shotgun (WGS) entry which is preliminary data.</text>
</comment>
<evidence type="ECO:0000313" key="4">
    <source>
        <dbReference type="Proteomes" id="UP000242188"/>
    </source>
</evidence>
<dbReference type="OrthoDB" id="10047985at2759"/>
<protein>
    <submittedName>
        <fullName evidence="3">Spermatogenesis-associated protein 24</fullName>
    </submittedName>
</protein>
<dbReference type="GO" id="GO:0005634">
    <property type="term" value="C:nucleus"/>
    <property type="evidence" value="ECO:0007669"/>
    <property type="project" value="TreeGrafter"/>
</dbReference>
<dbReference type="GO" id="GO:0003677">
    <property type="term" value="F:DNA binding"/>
    <property type="evidence" value="ECO:0007669"/>
    <property type="project" value="TreeGrafter"/>
</dbReference>
<dbReference type="PANTHER" id="PTHR35155:SF1">
    <property type="entry name" value="SPERMATOGENESIS-ASSOCIATED PROTEIN 24"/>
    <property type="match status" value="1"/>
</dbReference>
<evidence type="ECO:0000256" key="2">
    <source>
        <dbReference type="SAM" id="MobiDB-lite"/>
    </source>
</evidence>
<dbReference type="Pfam" id="PF15175">
    <property type="entry name" value="SPATA24"/>
    <property type="match status" value="1"/>
</dbReference>
<dbReference type="PANTHER" id="PTHR35155">
    <property type="entry name" value="SPERMATOGENESIS-ASSOCIATED PROTEIN 24"/>
    <property type="match status" value="1"/>
</dbReference>
<dbReference type="GO" id="GO:0005737">
    <property type="term" value="C:cytoplasm"/>
    <property type="evidence" value="ECO:0007669"/>
    <property type="project" value="TreeGrafter"/>
</dbReference>
<evidence type="ECO:0000256" key="1">
    <source>
        <dbReference type="SAM" id="Coils"/>
    </source>
</evidence>
<keyword evidence="1" id="KW-0175">Coiled coil</keyword>
<evidence type="ECO:0000313" key="3">
    <source>
        <dbReference type="EMBL" id="OWF38275.1"/>
    </source>
</evidence>
<keyword evidence="4" id="KW-1185">Reference proteome</keyword>
<reference evidence="3 4" key="1">
    <citation type="journal article" date="2017" name="Nat. Ecol. Evol.">
        <title>Scallop genome provides insights into evolution of bilaterian karyotype and development.</title>
        <authorList>
            <person name="Wang S."/>
            <person name="Zhang J."/>
            <person name="Jiao W."/>
            <person name="Li J."/>
            <person name="Xun X."/>
            <person name="Sun Y."/>
            <person name="Guo X."/>
            <person name="Huan P."/>
            <person name="Dong B."/>
            <person name="Zhang L."/>
            <person name="Hu X."/>
            <person name="Sun X."/>
            <person name="Wang J."/>
            <person name="Zhao C."/>
            <person name="Wang Y."/>
            <person name="Wang D."/>
            <person name="Huang X."/>
            <person name="Wang R."/>
            <person name="Lv J."/>
            <person name="Li Y."/>
            <person name="Zhang Z."/>
            <person name="Liu B."/>
            <person name="Lu W."/>
            <person name="Hui Y."/>
            <person name="Liang J."/>
            <person name="Zhou Z."/>
            <person name="Hou R."/>
            <person name="Li X."/>
            <person name="Liu Y."/>
            <person name="Li H."/>
            <person name="Ning X."/>
            <person name="Lin Y."/>
            <person name="Zhao L."/>
            <person name="Xing Q."/>
            <person name="Dou J."/>
            <person name="Li Y."/>
            <person name="Mao J."/>
            <person name="Guo H."/>
            <person name="Dou H."/>
            <person name="Li T."/>
            <person name="Mu C."/>
            <person name="Jiang W."/>
            <person name="Fu Q."/>
            <person name="Fu X."/>
            <person name="Miao Y."/>
            <person name="Liu J."/>
            <person name="Yu Q."/>
            <person name="Li R."/>
            <person name="Liao H."/>
            <person name="Li X."/>
            <person name="Kong Y."/>
            <person name="Jiang Z."/>
            <person name="Chourrout D."/>
            <person name="Li R."/>
            <person name="Bao Z."/>
        </authorList>
    </citation>
    <scope>NUCLEOTIDE SEQUENCE [LARGE SCALE GENOMIC DNA]</scope>
    <source>
        <strain evidence="3 4">PY_sf001</strain>
    </source>
</reference>
<sequence length="242" mass="28224">MAERDAGSNQEDDRIPTSVLVQNQMKDLIGLQDLTINKLQQDITLQESTLRESFLPREVYDSELQQFEKTIHEDYVPREKYDKLQAEVEQQKLSHIQTQGELYEVKDKLEFALGEVEVLTKQLQREKAAFEKAFGSLQKKAVEETSKTTRLTDKCSEITEEVQKKDDELNSKELEIQQLEKKLKQQQMSYKKKLGDAEIQRKQDQYIAKLLDKQDKNTGYVEFQRPKSSSTKAKTGSINTWR</sequence>
<feature type="coiled-coil region" evidence="1">
    <location>
        <begin position="155"/>
        <end position="196"/>
    </location>
</feature>
<dbReference type="AlphaFoldDB" id="A0A210PP51"/>
<dbReference type="InterPro" id="IPR029176">
    <property type="entry name" value="SPATA24"/>
</dbReference>
<feature type="compositionally biased region" description="Polar residues" evidence="2">
    <location>
        <begin position="226"/>
        <end position="242"/>
    </location>
</feature>
<organism evidence="3 4">
    <name type="scientific">Mizuhopecten yessoensis</name>
    <name type="common">Japanese scallop</name>
    <name type="synonym">Patinopecten yessoensis</name>
    <dbReference type="NCBI Taxonomy" id="6573"/>
    <lineage>
        <taxon>Eukaryota</taxon>
        <taxon>Metazoa</taxon>
        <taxon>Spiralia</taxon>
        <taxon>Lophotrochozoa</taxon>
        <taxon>Mollusca</taxon>
        <taxon>Bivalvia</taxon>
        <taxon>Autobranchia</taxon>
        <taxon>Pteriomorphia</taxon>
        <taxon>Pectinida</taxon>
        <taxon>Pectinoidea</taxon>
        <taxon>Pectinidae</taxon>
        <taxon>Mizuhopecten</taxon>
    </lineage>
</organism>